<dbReference type="AlphaFoldDB" id="A0A1X6ZE55"/>
<accession>A0A1X6ZE55</accession>
<reference evidence="3 4" key="1">
    <citation type="submission" date="2017-03" db="EMBL/GenBank/DDBJ databases">
        <authorList>
            <person name="Afonso C.L."/>
            <person name="Miller P.J."/>
            <person name="Scott M.A."/>
            <person name="Spackman E."/>
            <person name="Goraichik I."/>
            <person name="Dimitrov K.M."/>
            <person name="Suarez D.L."/>
            <person name="Swayne D.E."/>
        </authorList>
    </citation>
    <scope>NUCLEOTIDE SEQUENCE [LARGE SCALE GENOMIC DNA]</scope>
    <source>
        <strain evidence="3 4">CECT 8367</strain>
    </source>
</reference>
<evidence type="ECO:0000313" key="5">
    <source>
        <dbReference type="Proteomes" id="UP000240624"/>
    </source>
</evidence>
<comment type="similarity">
    <text evidence="1">Belongs to the peptidase C69 family.</text>
</comment>
<dbReference type="Proteomes" id="UP000193495">
    <property type="component" value="Unassembled WGS sequence"/>
</dbReference>
<reference evidence="2 5" key="2">
    <citation type="submission" date="2018-03" db="EMBL/GenBank/DDBJ databases">
        <title>Genomic Encyclopedia of Archaeal and Bacterial Type Strains, Phase II (KMG-II): from individual species to whole genera.</title>
        <authorList>
            <person name="Goeker M."/>
        </authorList>
    </citation>
    <scope>NUCLEOTIDE SEQUENCE [LARGE SCALE GENOMIC DNA]</scope>
    <source>
        <strain evidence="2 5">DSM 29956</strain>
    </source>
</reference>
<evidence type="ECO:0000256" key="1">
    <source>
        <dbReference type="RuleBase" id="RU364089"/>
    </source>
</evidence>
<protein>
    <recommendedName>
        <fullName evidence="1">Dipeptidase</fullName>
        <ecNumber evidence="1">3.4.-.-</ecNumber>
    </recommendedName>
</protein>
<evidence type="ECO:0000313" key="3">
    <source>
        <dbReference type="EMBL" id="SLN48382.1"/>
    </source>
</evidence>
<proteinExistence type="inferred from homology"/>
<dbReference type="Proteomes" id="UP000240624">
    <property type="component" value="Unassembled WGS sequence"/>
</dbReference>
<dbReference type="GO" id="GO:0006508">
    <property type="term" value="P:proteolysis"/>
    <property type="evidence" value="ECO:0007669"/>
    <property type="project" value="UniProtKB-KW"/>
</dbReference>
<dbReference type="EMBL" id="FWFY01000005">
    <property type="protein sequence ID" value="SLN48382.1"/>
    <property type="molecule type" value="Genomic_DNA"/>
</dbReference>
<dbReference type="InterPro" id="IPR005322">
    <property type="entry name" value="Peptidase_C69"/>
</dbReference>
<gene>
    <name evidence="2" type="ORF">CLV79_1056</name>
    <name evidence="3" type="ORF">LOS8367_02166</name>
</gene>
<dbReference type="GO" id="GO:0016805">
    <property type="term" value="F:dipeptidase activity"/>
    <property type="evidence" value="ECO:0007669"/>
    <property type="project" value="UniProtKB-KW"/>
</dbReference>
<evidence type="ECO:0000313" key="2">
    <source>
        <dbReference type="EMBL" id="PSK86299.1"/>
    </source>
</evidence>
<dbReference type="EC" id="3.4.-.-" evidence="1"/>
<dbReference type="EMBL" id="PYGB01000005">
    <property type="protein sequence ID" value="PSK86299.1"/>
    <property type="molecule type" value="Genomic_DNA"/>
</dbReference>
<keyword evidence="5" id="KW-1185">Reference proteome</keyword>
<dbReference type="OrthoDB" id="5147328at2"/>
<dbReference type="GO" id="GO:0070004">
    <property type="term" value="F:cysteine-type exopeptidase activity"/>
    <property type="evidence" value="ECO:0007669"/>
    <property type="project" value="InterPro"/>
</dbReference>
<sequence length="474" mass="51315">MSYALYIGSDLCASGHGWLAGYGDEPSGHWLEVVPCRSHATDSTITVGVTAEAALPDQLSTFPQVPRTARYMGVNYSHYLGAPPPLINGGVNQHGVAVRDVWSPSRPELVAMTPPDQRGPNYSDLSKIVLERARTAREGVEIIGALIATHGHSSYGGNSHLIADAREGWVVIEFAGGLGLWVAERLGPQSIRALRPGWIGLILQEAGEDVLFPEHFLETAQRLGWHMVGDAFDVNRVFGDGRGRRPGVAWIEDEIARRAARSGGLGLEDMIWAVSTPRLTGDSAGYGQIVPLTAETPEMLRMMWHAPVGPVTAPLVPVYLGIERMPPEYGRHRYLGRGESARFIDRVHEVTGAEAISDIPQGAASTRSAVAVFKRLMHLAFQGGDAWVAEVSTHWRAVERGLAAELADVQRSAAILADAGAPELARRLLTEHVETRLLRVLAEAEALAAGYEARLRAGAGLNMSTMPRLPDQIW</sequence>
<dbReference type="PANTHER" id="PTHR12994:SF17">
    <property type="entry name" value="LD30995P"/>
    <property type="match status" value="1"/>
</dbReference>
<name>A0A1X6ZE55_9RHOB</name>
<dbReference type="Pfam" id="PF03577">
    <property type="entry name" value="Peptidase_C69"/>
    <property type="match status" value="1"/>
</dbReference>
<evidence type="ECO:0000313" key="4">
    <source>
        <dbReference type="Proteomes" id="UP000193495"/>
    </source>
</evidence>
<dbReference type="RefSeq" id="WP_085896504.1">
    <property type="nucleotide sequence ID" value="NZ_FWFY01000005.1"/>
</dbReference>
<dbReference type="PANTHER" id="PTHR12994">
    <property type="entry name" value="SECERNIN"/>
    <property type="match status" value="1"/>
</dbReference>
<keyword evidence="1" id="KW-0378">Hydrolase</keyword>
<keyword evidence="1" id="KW-0645">Protease</keyword>
<organism evidence="3 4">
    <name type="scientific">Limimaricola soesokkakensis</name>
    <dbReference type="NCBI Taxonomy" id="1343159"/>
    <lineage>
        <taxon>Bacteria</taxon>
        <taxon>Pseudomonadati</taxon>
        <taxon>Pseudomonadota</taxon>
        <taxon>Alphaproteobacteria</taxon>
        <taxon>Rhodobacterales</taxon>
        <taxon>Paracoccaceae</taxon>
        <taxon>Limimaricola</taxon>
    </lineage>
</organism>
<dbReference type="Gene3D" id="3.60.60.10">
    <property type="entry name" value="Penicillin V Acylase, Chain A"/>
    <property type="match status" value="1"/>
</dbReference>
<keyword evidence="1" id="KW-0224">Dipeptidase</keyword>
<comment type="catalytic activity">
    <reaction evidence="1">
        <text>an L-aminoacyl-L-amino acid + H2O = 2 an L-alpha-amino acid</text>
        <dbReference type="Rhea" id="RHEA:48940"/>
        <dbReference type="ChEBI" id="CHEBI:15377"/>
        <dbReference type="ChEBI" id="CHEBI:59869"/>
        <dbReference type="ChEBI" id="CHEBI:77460"/>
    </reaction>
</comment>